<feature type="compositionally biased region" description="Low complexity" evidence="8">
    <location>
        <begin position="593"/>
        <end position="604"/>
    </location>
</feature>
<dbReference type="Proteomes" id="UP001140560">
    <property type="component" value="Unassembled WGS sequence"/>
</dbReference>
<feature type="region of interest" description="Disordered" evidence="8">
    <location>
        <begin position="227"/>
        <end position="250"/>
    </location>
</feature>
<dbReference type="InterPro" id="IPR034085">
    <property type="entry name" value="TOG"/>
</dbReference>
<evidence type="ECO:0000256" key="3">
    <source>
        <dbReference type="ARBA" id="ARBA00011375"/>
    </source>
</evidence>
<dbReference type="SMART" id="SM01349">
    <property type="entry name" value="TOG"/>
    <property type="match status" value="1"/>
</dbReference>
<organism evidence="10 11">
    <name type="scientific">Neocucurbitaria cava</name>
    <dbReference type="NCBI Taxonomy" id="798079"/>
    <lineage>
        <taxon>Eukaryota</taxon>
        <taxon>Fungi</taxon>
        <taxon>Dikarya</taxon>
        <taxon>Ascomycota</taxon>
        <taxon>Pezizomycotina</taxon>
        <taxon>Dothideomycetes</taxon>
        <taxon>Pleosporomycetidae</taxon>
        <taxon>Pleosporales</taxon>
        <taxon>Pleosporineae</taxon>
        <taxon>Cucurbitariaceae</taxon>
        <taxon>Neocucurbitaria</taxon>
    </lineage>
</organism>
<evidence type="ECO:0000256" key="6">
    <source>
        <dbReference type="ARBA" id="ARBA00022776"/>
    </source>
</evidence>
<dbReference type="AlphaFoldDB" id="A0A9W8Y1H5"/>
<protein>
    <submittedName>
        <fullName evidence="10">Suppressor of tub2 mutation</fullName>
    </submittedName>
</protein>
<dbReference type="GO" id="GO:1990023">
    <property type="term" value="C:mitotic spindle midzone"/>
    <property type="evidence" value="ECO:0007669"/>
    <property type="project" value="TreeGrafter"/>
</dbReference>
<comment type="caution">
    <text evidence="10">The sequence shown here is derived from an EMBL/GenBank/DDBJ whole genome shotgun (WGS) entry which is preliminary data.</text>
</comment>
<feature type="compositionally biased region" description="Polar residues" evidence="8">
    <location>
        <begin position="713"/>
        <end position="728"/>
    </location>
</feature>
<dbReference type="InterPro" id="IPR024395">
    <property type="entry name" value="CLASP_N_dom"/>
</dbReference>
<evidence type="ECO:0000313" key="10">
    <source>
        <dbReference type="EMBL" id="KAJ4364639.1"/>
    </source>
</evidence>
<feature type="region of interest" description="Disordered" evidence="8">
    <location>
        <begin position="1089"/>
        <end position="1120"/>
    </location>
</feature>
<feature type="region of interest" description="Disordered" evidence="8">
    <location>
        <begin position="884"/>
        <end position="927"/>
    </location>
</feature>
<dbReference type="GO" id="GO:0051301">
    <property type="term" value="P:cell division"/>
    <property type="evidence" value="ECO:0007669"/>
    <property type="project" value="UniProtKB-KW"/>
</dbReference>
<dbReference type="GO" id="GO:0005881">
    <property type="term" value="C:cytoplasmic microtubule"/>
    <property type="evidence" value="ECO:0007669"/>
    <property type="project" value="TreeGrafter"/>
</dbReference>
<feature type="compositionally biased region" description="Polar residues" evidence="8">
    <location>
        <begin position="573"/>
        <end position="585"/>
    </location>
</feature>
<evidence type="ECO:0000313" key="11">
    <source>
        <dbReference type="Proteomes" id="UP001140560"/>
    </source>
</evidence>
<keyword evidence="6" id="KW-0498">Mitosis</keyword>
<evidence type="ECO:0000256" key="5">
    <source>
        <dbReference type="ARBA" id="ARBA00022701"/>
    </source>
</evidence>
<evidence type="ECO:0000256" key="2">
    <source>
        <dbReference type="ARBA" id="ARBA00009549"/>
    </source>
</evidence>
<comment type="subunit">
    <text evidence="3">Interacts with microtubules.</text>
</comment>
<feature type="region of interest" description="Disordered" evidence="8">
    <location>
        <begin position="790"/>
        <end position="869"/>
    </location>
</feature>
<evidence type="ECO:0000256" key="7">
    <source>
        <dbReference type="ARBA" id="ARBA00024889"/>
    </source>
</evidence>
<dbReference type="InterPro" id="IPR016024">
    <property type="entry name" value="ARM-type_fold"/>
</dbReference>
<comment type="function">
    <text evidence="7">Microtubule binding protein that promotes the stabilization of dynamic microtubules. Required for mitotic spindle formation.</text>
</comment>
<feature type="domain" description="TOG" evidence="9">
    <location>
        <begin position="1"/>
        <end position="232"/>
    </location>
</feature>
<keyword evidence="6" id="KW-0131">Cell cycle</keyword>
<name>A0A9W8Y1H5_9PLEO</name>
<keyword evidence="5" id="KW-0493">Microtubule</keyword>
<comment type="subcellular location">
    <subcellularLocation>
        <location evidence="1">Cytoplasm</location>
        <location evidence="1">Cytoskeleton</location>
        <location evidence="1">Spindle</location>
    </subcellularLocation>
</comment>
<feature type="compositionally biased region" description="Polar residues" evidence="8">
    <location>
        <begin position="519"/>
        <end position="537"/>
    </location>
</feature>
<proteinExistence type="inferred from homology"/>
<sequence length="1224" mass="133187">MEEQTATLLAALKKPSTDVNKRLELFSNLKSGIKHNRVPESCQASIFECIRIAITASTSAALVSTGFSTLSHFIKRLQLQKETQAITSQSSALCSILQDKLGDARESHRSAASQILADLHYLCPTEVDTLVHEAIKGSNARAKETSMTWVVKMNKTEGLPFKSYSNQLVANLEDADPGVRDTAKRAVVELFGHAPEHAKVNLKKQLASLNVRKATVTFITSHIDDAAVSKDTEMPPPQPPQSQPRAERPLPARRAETLQPDVGFADSFASEIAPPTETVVMDPIHIYTQRELEDVFRDMAPHFEGRETEQNWLARDKNCTRLRRILKGNAPTEFHGAFTAGIKSLLDGILKVANTLRTTMSTNGSQLVQELAKTLGSAIDPWVEILLQSFIKMCAATKNIAAQNGNVTVDTILQNVSYSSRWLQHVSMASQDKNVQPRTHSATWVKTLIRKHTSHIEHSGGLDTLDKLIRRGVTDANPKVREAYRSAYWTFALVWPQRAETMFDTLDKREKTALEKDPNNPNASLASSQNSTASFSKSVGGGAARNALKEKIAEQRRAKLAASKGIPDRPNSAAATYSPAKSLSAKSLGGRITSTASTASTASAGPARPPSAMSGDSTKSALKNSTGTGSLMSGTVRRPIRPRPELTRPATADPYAIRRAGKVTPSMTPEKTPATTTAKKSVAPKSTARPRAQTQHSPSVSPVRSKSRIGQPISHQKSASTSSRQGSPVASPPKDEDLTMVKPWVRSQSQHDPGTIPFRQRNGMDRSALDNDTIDLGDEDNFTMVIPNLARPTAQSTQRTPPKPAPSASRLAVPSPRASALTSPKSIGDITSLRASTRSPRLRSPDRPSTRGTDAQEEVQIFEDPFVGDEPAAVEMEMEKPVLEELPLNERNNERRQSTQSTTSDTMMGNAGEERPRGHHKTTSTGSVMHAESYETNNAEVLKNRQLLASGIKKIEGRTVESHMFRRMQDMVKSNQEIWGPNDENFGRLLLACLDFLEAPIQELKISPMKGVNLKVQALATIRAMLSLYRRETAKYFSRVLCTILQTKAQYDNTSHIAVDLEATADEIIKYGQTSDCLNAVLSLVEATTPSVTPTSSPNSKSSSSTSPTPLSYQGGSSTASASRTTTMALITLASLIEISSAKNVTLTPEQTARLGKLAVRCMDDQDADVRKADIELCVALHERIAGLSGAEKEDGGGFWKAVAGAREQHLNLLTYYLAKRGKA</sequence>
<dbReference type="GO" id="GO:0090307">
    <property type="term" value="P:mitotic spindle assembly"/>
    <property type="evidence" value="ECO:0007669"/>
    <property type="project" value="TreeGrafter"/>
</dbReference>
<gene>
    <name evidence="10" type="primary">STU1</name>
    <name evidence="10" type="ORF">N0V83_009235</name>
</gene>
<dbReference type="GO" id="GO:0060172">
    <property type="term" value="P:astral microtubule depolymerization"/>
    <property type="evidence" value="ECO:0007669"/>
    <property type="project" value="TreeGrafter"/>
</dbReference>
<dbReference type="GO" id="GO:0005815">
    <property type="term" value="C:microtubule organizing center"/>
    <property type="evidence" value="ECO:0007669"/>
    <property type="project" value="TreeGrafter"/>
</dbReference>
<evidence type="ECO:0000256" key="4">
    <source>
        <dbReference type="ARBA" id="ARBA00022618"/>
    </source>
</evidence>
<evidence type="ECO:0000259" key="9">
    <source>
        <dbReference type="SMART" id="SM01349"/>
    </source>
</evidence>
<feature type="compositionally biased region" description="Polar residues" evidence="8">
    <location>
        <begin position="614"/>
        <end position="633"/>
    </location>
</feature>
<dbReference type="SUPFAM" id="SSF48371">
    <property type="entry name" value="ARM repeat"/>
    <property type="match status" value="1"/>
</dbReference>
<dbReference type="Gene3D" id="1.25.10.10">
    <property type="entry name" value="Leucine-rich Repeat Variant"/>
    <property type="match status" value="3"/>
</dbReference>
<dbReference type="PANTHER" id="PTHR21567:SF9">
    <property type="entry name" value="CLIP-ASSOCIATING PROTEIN"/>
    <property type="match status" value="1"/>
</dbReference>
<feature type="region of interest" description="Disordered" evidence="8">
    <location>
        <begin position="559"/>
        <end position="775"/>
    </location>
</feature>
<reference evidence="10" key="1">
    <citation type="submission" date="2022-10" db="EMBL/GenBank/DDBJ databases">
        <title>Tapping the CABI collections for fungal endophytes: first genome assemblies for Collariella, Neodidymelliopsis, Ascochyta clinopodiicola, Didymella pomorum, Didymosphaeria variabile, Neocosmospora piperis and Neocucurbitaria cava.</title>
        <authorList>
            <person name="Hill R."/>
        </authorList>
    </citation>
    <scope>NUCLEOTIDE SEQUENCE</scope>
    <source>
        <strain evidence="10">IMI 356814</strain>
    </source>
</reference>
<dbReference type="InterPro" id="IPR011989">
    <property type="entry name" value="ARM-like"/>
</dbReference>
<comment type="similarity">
    <text evidence="2">Belongs to the CLASP family.</text>
</comment>
<evidence type="ECO:0000256" key="8">
    <source>
        <dbReference type="SAM" id="MobiDB-lite"/>
    </source>
</evidence>
<keyword evidence="11" id="KW-1185">Reference proteome</keyword>
<dbReference type="EMBL" id="JAPEUY010000017">
    <property type="protein sequence ID" value="KAJ4364639.1"/>
    <property type="molecule type" value="Genomic_DNA"/>
</dbReference>
<feature type="region of interest" description="Disordered" evidence="8">
    <location>
        <begin position="513"/>
        <end position="540"/>
    </location>
</feature>
<keyword evidence="4" id="KW-0132">Cell division</keyword>
<feature type="compositionally biased region" description="Low complexity" evidence="8">
    <location>
        <begin position="666"/>
        <end position="687"/>
    </location>
</feature>
<dbReference type="Pfam" id="PF12348">
    <property type="entry name" value="CLASP_N"/>
    <property type="match status" value="2"/>
</dbReference>
<evidence type="ECO:0000256" key="1">
    <source>
        <dbReference type="ARBA" id="ARBA00004186"/>
    </source>
</evidence>
<dbReference type="GO" id="GO:0005876">
    <property type="term" value="C:spindle microtubule"/>
    <property type="evidence" value="ECO:0007669"/>
    <property type="project" value="TreeGrafter"/>
</dbReference>
<dbReference type="GO" id="GO:0008017">
    <property type="term" value="F:microtubule binding"/>
    <property type="evidence" value="ECO:0007669"/>
    <property type="project" value="TreeGrafter"/>
</dbReference>
<dbReference type="PANTHER" id="PTHR21567">
    <property type="entry name" value="CLASP"/>
    <property type="match status" value="1"/>
</dbReference>
<dbReference type="OrthoDB" id="46159at2759"/>
<accession>A0A9W8Y1H5</accession>